<reference evidence="2 3" key="1">
    <citation type="submission" date="2019-11" db="EMBL/GenBank/DDBJ databases">
        <title>Novel species isolated from a subtropical stream in China.</title>
        <authorList>
            <person name="Lu H."/>
        </authorList>
    </citation>
    <scope>NUCLEOTIDE SEQUENCE [LARGE SCALE GENOMIC DNA]</scope>
    <source>
        <strain evidence="2 3">FT25W</strain>
    </source>
</reference>
<comment type="caution">
    <text evidence="2">The sequence shown here is derived from an EMBL/GenBank/DDBJ whole genome shotgun (WGS) entry which is preliminary data.</text>
</comment>
<name>A0A6L5QJZ0_9BURK</name>
<proteinExistence type="predicted"/>
<evidence type="ECO:0000259" key="1">
    <source>
        <dbReference type="Pfam" id="PF13503"/>
    </source>
</evidence>
<dbReference type="RefSeq" id="WP_154366511.1">
    <property type="nucleotide sequence ID" value="NZ_WKJM01000017.1"/>
</dbReference>
<dbReference type="Pfam" id="PF13503">
    <property type="entry name" value="DUF4123"/>
    <property type="match status" value="1"/>
</dbReference>
<sequence>MTSSYILIDTTLIGYQKHKPWTKKRRKPSWIAAIYERDAISISPVLIHVERALQCSRIDAMMTLVNAQLPQLGISFIETELSLAELQTHLRQFIYVLAAGGAELTLRFADCLVLSALSILLTNEQWASLVAPVDSWKIHDRDGKLKSLPVSRAQSTLRSPLILSDCQINSLREAFGADQLLANLRKIRPEHDSEYSTMQAHCDAERVRQMWLSAGLEENTDLLLFARDVFETKGSLLRHPGLQQVLEQSDVASRRRDLHRLASHHSGGGR</sequence>
<dbReference type="EMBL" id="WKJM01000017">
    <property type="protein sequence ID" value="MRX09995.1"/>
    <property type="molecule type" value="Genomic_DNA"/>
</dbReference>
<organism evidence="2 3">
    <name type="scientific">Duganella alba</name>
    <dbReference type="NCBI Taxonomy" id="2666081"/>
    <lineage>
        <taxon>Bacteria</taxon>
        <taxon>Pseudomonadati</taxon>
        <taxon>Pseudomonadota</taxon>
        <taxon>Betaproteobacteria</taxon>
        <taxon>Burkholderiales</taxon>
        <taxon>Oxalobacteraceae</taxon>
        <taxon>Telluria group</taxon>
        <taxon>Duganella</taxon>
    </lineage>
</organism>
<dbReference type="AlphaFoldDB" id="A0A6L5QJZ0"/>
<dbReference type="Proteomes" id="UP000481037">
    <property type="component" value="Unassembled WGS sequence"/>
</dbReference>
<gene>
    <name evidence="2" type="ORF">GJ697_19330</name>
</gene>
<feature type="domain" description="DUF4123" evidence="1">
    <location>
        <begin position="36"/>
        <end position="127"/>
    </location>
</feature>
<evidence type="ECO:0000313" key="2">
    <source>
        <dbReference type="EMBL" id="MRX09995.1"/>
    </source>
</evidence>
<accession>A0A6L5QJZ0</accession>
<protein>
    <submittedName>
        <fullName evidence="2">DUF4123 domain-containing protein</fullName>
    </submittedName>
</protein>
<dbReference type="InterPro" id="IPR025391">
    <property type="entry name" value="DUF4123"/>
</dbReference>
<evidence type="ECO:0000313" key="3">
    <source>
        <dbReference type="Proteomes" id="UP000481037"/>
    </source>
</evidence>
<keyword evidence="3" id="KW-1185">Reference proteome</keyword>